<dbReference type="PANTHER" id="PTHR30570:SF1">
    <property type="entry name" value="PHOSPHATE-BINDING PROTEIN PSTS"/>
    <property type="match status" value="1"/>
</dbReference>
<keyword evidence="1" id="KW-0732">Signal</keyword>
<name>A0A6J5ZWB6_9ZZZZ</name>
<feature type="domain" description="PBP" evidence="2">
    <location>
        <begin position="2"/>
        <end position="254"/>
    </location>
</feature>
<evidence type="ECO:0000313" key="3">
    <source>
        <dbReference type="EMBL" id="CAB4345642.1"/>
    </source>
</evidence>
<evidence type="ECO:0000259" key="2">
    <source>
        <dbReference type="Pfam" id="PF12849"/>
    </source>
</evidence>
<reference evidence="3" key="1">
    <citation type="submission" date="2020-05" db="EMBL/GenBank/DDBJ databases">
        <authorList>
            <person name="Chiriac C."/>
            <person name="Salcher M."/>
            <person name="Ghai R."/>
            <person name="Kavagutti S V."/>
        </authorList>
    </citation>
    <scope>NUCLEOTIDE SEQUENCE</scope>
</reference>
<dbReference type="InterPro" id="IPR050811">
    <property type="entry name" value="Phosphate_ABC_transporter"/>
</dbReference>
<dbReference type="InterPro" id="IPR024370">
    <property type="entry name" value="PBP_domain"/>
</dbReference>
<organism evidence="3">
    <name type="scientific">freshwater metagenome</name>
    <dbReference type="NCBI Taxonomy" id="449393"/>
    <lineage>
        <taxon>unclassified sequences</taxon>
        <taxon>metagenomes</taxon>
        <taxon>ecological metagenomes</taxon>
    </lineage>
</organism>
<dbReference type="Gene3D" id="3.40.190.10">
    <property type="entry name" value="Periplasmic binding protein-like II"/>
    <property type="match status" value="2"/>
</dbReference>
<gene>
    <name evidence="3" type="ORF">UFOPK3547_01134</name>
</gene>
<accession>A0A6J5ZWB6</accession>
<dbReference type="PANTHER" id="PTHR30570">
    <property type="entry name" value="PERIPLASMIC PHOSPHATE BINDING COMPONENT OF PHOSPHATE ABC TRANSPORTER"/>
    <property type="match status" value="1"/>
</dbReference>
<dbReference type="Pfam" id="PF12849">
    <property type="entry name" value="PBP_like_2"/>
    <property type="match status" value="1"/>
</dbReference>
<sequence length="293" mass="31151">MQPFLSMTVDRFAPENPLARFEIKMNGSSEGIGNLCDQLVDVAATARKMTPKEIEACSASGTSLTSIPVARDAIVLFTNKKSSNKIDCLTVPQIYSLVGPESAGFKRWSDGMGIASQLSETSTLPKIPLTVIGPPQTSGTVDLLIDQTISPFSQARQRSSELRPDYRALASDAMIPGEVSRVKNSIGFADYEKAQRWRSEVRFLEVDSGRGCVPATAATIRAGSYALSRSQFLFVSLKAAAANPTLAAFISFALEPAQLVDEGNASGISLAPKEIDAANQIWSAAADAAGVSQ</sequence>
<protein>
    <submittedName>
        <fullName evidence="3">Unannotated protein</fullName>
    </submittedName>
</protein>
<evidence type="ECO:0000256" key="1">
    <source>
        <dbReference type="ARBA" id="ARBA00022729"/>
    </source>
</evidence>
<dbReference type="AlphaFoldDB" id="A0A6J5ZWB6"/>
<dbReference type="EMBL" id="CAESAN010000095">
    <property type="protein sequence ID" value="CAB4345642.1"/>
    <property type="molecule type" value="Genomic_DNA"/>
</dbReference>
<proteinExistence type="predicted"/>
<dbReference type="SUPFAM" id="SSF53850">
    <property type="entry name" value="Periplasmic binding protein-like II"/>
    <property type="match status" value="1"/>
</dbReference>